<feature type="chain" id="PRO_5043389423" description="NB-ARC domain protein" evidence="1">
    <location>
        <begin position="20"/>
        <end position="377"/>
    </location>
</feature>
<evidence type="ECO:0000256" key="1">
    <source>
        <dbReference type="SAM" id="SignalP"/>
    </source>
</evidence>
<accession>A0AAT9G9Z7</accession>
<protein>
    <recommendedName>
        <fullName evidence="3">NB-ARC domain protein</fullName>
    </recommendedName>
</protein>
<name>A0AAT9G9Z7_9RICK</name>
<sequence length="377" mass="43390">MNKYLLPLMVLFIVNNSFAHTQISNLITPVSYFINHEQQIKMLEKHLGKYRQASIVGTSGIGKTQLIRMYTYENKNNYDLIWLFDCNLDLNEQFVKLAQQLNMVKQTNISEAVTLAKKEVMSYLTSTSKWLLVFDNLKVNENKKVQNFIDWEHNGQVVFCSQNNERLPNVILMTLFDKPTIVTLANTLLDNKDKNSIEFLTQSFSGYPILIVQGIQLLNKIKGLDKEEYKKKIYQSNDKIATNISMAIKELKPSAVKLLNKIALINNQSFSKQLLAIITDNKNTLDDDIYQLSKFMLISNIDSNQDNPIFEMNDVVSNKIMEINGDKNNKICLEDIILKLPKLKGVHSAHVWRATKTISENLEIIFQNAENIILTYI</sequence>
<feature type="signal peptide" evidence="1">
    <location>
        <begin position="1"/>
        <end position="19"/>
    </location>
</feature>
<gene>
    <name evidence="2" type="ORF">DMENIID0002_12300</name>
</gene>
<keyword evidence="1" id="KW-0732">Signal</keyword>
<organism evidence="2">
    <name type="scientific">Candidatus Tisiphia endosymbiont of Sergentomyia squamirostris</name>
    <dbReference type="NCBI Taxonomy" id="3113639"/>
    <lineage>
        <taxon>Bacteria</taxon>
        <taxon>Pseudomonadati</taxon>
        <taxon>Pseudomonadota</taxon>
        <taxon>Alphaproteobacteria</taxon>
        <taxon>Rickettsiales</taxon>
        <taxon>Rickettsiaceae</taxon>
        <taxon>Rickettsieae</taxon>
        <taxon>Candidatus Tisiphia</taxon>
    </lineage>
</organism>
<evidence type="ECO:0008006" key="3">
    <source>
        <dbReference type="Google" id="ProtNLM"/>
    </source>
</evidence>
<dbReference type="AlphaFoldDB" id="A0AAT9G9Z7"/>
<dbReference type="Gene3D" id="3.40.50.300">
    <property type="entry name" value="P-loop containing nucleotide triphosphate hydrolases"/>
    <property type="match status" value="1"/>
</dbReference>
<dbReference type="EMBL" id="AP029170">
    <property type="protein sequence ID" value="BFD46584.1"/>
    <property type="molecule type" value="Genomic_DNA"/>
</dbReference>
<reference evidence="2" key="1">
    <citation type="submission" date="2024-01" db="EMBL/GenBank/DDBJ databases">
        <title>Sequencing the genomes of a sandfly, Sergentomyia squamirostris, and its two endosymbionts.</title>
        <authorList>
            <person name="Itokawa K."/>
            <person name="Sanjoba C."/>
        </authorList>
    </citation>
    <scope>NUCLEOTIDE SEQUENCE</scope>
    <source>
        <strain evidence="2">RiSSQ</strain>
    </source>
</reference>
<dbReference type="InterPro" id="IPR027417">
    <property type="entry name" value="P-loop_NTPase"/>
</dbReference>
<proteinExistence type="predicted"/>
<dbReference type="SUPFAM" id="SSF52540">
    <property type="entry name" value="P-loop containing nucleoside triphosphate hydrolases"/>
    <property type="match status" value="1"/>
</dbReference>
<evidence type="ECO:0000313" key="2">
    <source>
        <dbReference type="EMBL" id="BFD46584.1"/>
    </source>
</evidence>